<reference evidence="2 3" key="1">
    <citation type="submission" date="2013-10" db="EMBL/GenBank/DDBJ databases">
        <title>Draft genomes and the virulence plasmids of Sd1617 vaccine constructs: WRSd3 and WRSd5.</title>
        <authorList>
            <person name="Aksomboon Vongsawan A."/>
            <person name="Venkatesan M.M."/>
            <person name="Vaisvil B."/>
            <person name="Emel G."/>
            <person name="Kepatral V."/>
            <person name="Sethabutr O."/>
            <person name="Serichantalergs O."/>
            <person name="Mason C."/>
        </authorList>
    </citation>
    <scope>NUCLEOTIDE SEQUENCE [LARGE SCALE GENOMIC DNA]</scope>
    <source>
        <strain evidence="2 3">WRSd3</strain>
    </source>
</reference>
<sequence length="35" mass="4058">MAMLSGLLIKIIRFLFFHFTSPPPLVYLMFTPITT</sequence>
<dbReference type="AlphaFoldDB" id="A0A090NPC9"/>
<comment type="caution">
    <text evidence="2">The sequence shown here is derived from an EMBL/GenBank/DDBJ whole genome shotgun (WGS) entry which is preliminary data.</text>
</comment>
<accession>A0A090NPC9</accession>
<gene>
    <name evidence="2" type="ORF">WRSd3_00107</name>
</gene>
<evidence type="ECO:0000313" key="3">
    <source>
        <dbReference type="Proteomes" id="UP000017944"/>
    </source>
</evidence>
<dbReference type="EMBL" id="AXUT01000009">
    <property type="protein sequence ID" value="ESU82464.1"/>
    <property type="molecule type" value="Genomic_DNA"/>
</dbReference>
<keyword evidence="1" id="KW-0812">Transmembrane</keyword>
<evidence type="ECO:0000256" key="1">
    <source>
        <dbReference type="SAM" id="Phobius"/>
    </source>
</evidence>
<protein>
    <submittedName>
        <fullName evidence="2">Uncharacterized protein</fullName>
    </submittedName>
</protein>
<keyword evidence="1" id="KW-1133">Transmembrane helix</keyword>
<feature type="transmembrane region" description="Helical" evidence="1">
    <location>
        <begin position="12"/>
        <end position="30"/>
    </location>
</feature>
<keyword evidence="1" id="KW-0472">Membrane</keyword>
<organism evidence="2 3">
    <name type="scientific">Shigella dysenteriae WRSd3</name>
    <dbReference type="NCBI Taxonomy" id="1401327"/>
    <lineage>
        <taxon>Bacteria</taxon>
        <taxon>Pseudomonadati</taxon>
        <taxon>Pseudomonadota</taxon>
        <taxon>Gammaproteobacteria</taxon>
        <taxon>Enterobacterales</taxon>
        <taxon>Enterobacteriaceae</taxon>
        <taxon>Shigella</taxon>
    </lineage>
</organism>
<dbReference type="Proteomes" id="UP000017944">
    <property type="component" value="Unassembled WGS sequence"/>
</dbReference>
<proteinExistence type="predicted"/>
<evidence type="ECO:0000313" key="2">
    <source>
        <dbReference type="EMBL" id="ESU82464.1"/>
    </source>
</evidence>
<name>A0A090NPC9_SHIDY</name>